<feature type="compositionally biased region" description="Polar residues" evidence="1">
    <location>
        <begin position="787"/>
        <end position="816"/>
    </location>
</feature>
<feature type="compositionally biased region" description="Low complexity" evidence="1">
    <location>
        <begin position="189"/>
        <end position="209"/>
    </location>
</feature>
<evidence type="ECO:0000313" key="5">
    <source>
        <dbReference type="EMBL" id="PSS18655.1"/>
    </source>
</evidence>
<feature type="compositionally biased region" description="Low complexity" evidence="1">
    <location>
        <begin position="846"/>
        <end position="869"/>
    </location>
</feature>
<feature type="compositionally biased region" description="Basic and acidic residues" evidence="1">
    <location>
        <begin position="1000"/>
        <end position="1015"/>
    </location>
</feature>
<dbReference type="Gene3D" id="3.40.20.10">
    <property type="entry name" value="Severin"/>
    <property type="match status" value="3"/>
</dbReference>
<feature type="compositionally biased region" description="Basic and acidic residues" evidence="1">
    <location>
        <begin position="660"/>
        <end position="677"/>
    </location>
</feature>
<dbReference type="Pfam" id="PF25480">
    <property type="entry name" value="DUF7904"/>
    <property type="match status" value="1"/>
</dbReference>
<evidence type="ECO:0000259" key="2">
    <source>
        <dbReference type="Pfam" id="PF00626"/>
    </source>
</evidence>
<accession>A0A2T3B266</accession>
<feature type="compositionally biased region" description="Polar residues" evidence="1">
    <location>
        <begin position="1067"/>
        <end position="1087"/>
    </location>
</feature>
<protein>
    <recommendedName>
        <fullName evidence="7">DUF4045 domain-containing protein</fullName>
    </recommendedName>
</protein>
<feature type="compositionally biased region" description="Pro residues" evidence="1">
    <location>
        <begin position="1167"/>
        <end position="1183"/>
    </location>
</feature>
<dbReference type="RefSeq" id="XP_024721007.1">
    <property type="nucleotide sequence ID" value="XM_024865758.1"/>
</dbReference>
<feature type="compositionally biased region" description="Low complexity" evidence="1">
    <location>
        <begin position="430"/>
        <end position="478"/>
    </location>
</feature>
<dbReference type="STRING" id="857342.A0A2T3B266"/>
<name>A0A2T3B266_AMORE</name>
<dbReference type="InterPro" id="IPR007123">
    <property type="entry name" value="Gelsolin-like_dom"/>
</dbReference>
<dbReference type="GO" id="GO:0015629">
    <property type="term" value="C:actin cytoskeleton"/>
    <property type="evidence" value="ECO:0007669"/>
    <property type="project" value="TreeGrafter"/>
</dbReference>
<dbReference type="GO" id="GO:0008154">
    <property type="term" value="P:actin polymerization or depolymerization"/>
    <property type="evidence" value="ECO:0007669"/>
    <property type="project" value="TreeGrafter"/>
</dbReference>
<feature type="compositionally biased region" description="Polar residues" evidence="1">
    <location>
        <begin position="506"/>
        <end position="522"/>
    </location>
</feature>
<dbReference type="InParanoid" id="A0A2T3B266"/>
<dbReference type="SUPFAM" id="SSF55753">
    <property type="entry name" value="Actin depolymerizing proteins"/>
    <property type="match status" value="3"/>
</dbReference>
<dbReference type="Pfam" id="PF00626">
    <property type="entry name" value="Gelsolin"/>
    <property type="match status" value="1"/>
</dbReference>
<feature type="compositionally biased region" description="Polar residues" evidence="1">
    <location>
        <begin position="870"/>
        <end position="885"/>
    </location>
</feature>
<dbReference type="InterPro" id="IPR029006">
    <property type="entry name" value="ADF-H/Gelsolin-like_dom_sf"/>
</dbReference>
<evidence type="ECO:0008006" key="7">
    <source>
        <dbReference type="Google" id="ProtNLM"/>
    </source>
</evidence>
<feature type="domain" description="DUF4045" evidence="3">
    <location>
        <begin position="9"/>
        <end position="754"/>
    </location>
</feature>
<feature type="compositionally biased region" description="Low complexity" evidence="1">
    <location>
        <begin position="144"/>
        <end position="157"/>
    </location>
</feature>
<dbReference type="GO" id="GO:0051016">
    <property type="term" value="P:barbed-end actin filament capping"/>
    <property type="evidence" value="ECO:0007669"/>
    <property type="project" value="TreeGrafter"/>
</dbReference>
<feature type="compositionally biased region" description="Polar residues" evidence="1">
    <location>
        <begin position="158"/>
        <end position="172"/>
    </location>
</feature>
<feature type="compositionally biased region" description="Polar residues" evidence="1">
    <location>
        <begin position="624"/>
        <end position="633"/>
    </location>
</feature>
<feature type="compositionally biased region" description="Polar residues" evidence="1">
    <location>
        <begin position="273"/>
        <end position="309"/>
    </location>
</feature>
<feature type="compositionally biased region" description="Basic and acidic residues" evidence="1">
    <location>
        <begin position="735"/>
        <end position="759"/>
    </location>
</feature>
<feature type="compositionally biased region" description="Polar residues" evidence="1">
    <location>
        <begin position="910"/>
        <end position="919"/>
    </location>
</feature>
<proteinExistence type="predicted"/>
<dbReference type="InterPro" id="IPR057226">
    <property type="entry name" value="DUF7904"/>
</dbReference>
<feature type="compositionally biased region" description="Basic and acidic residues" evidence="1">
    <location>
        <begin position="569"/>
        <end position="585"/>
    </location>
</feature>
<dbReference type="EMBL" id="KZ679011">
    <property type="protein sequence ID" value="PSS18655.1"/>
    <property type="molecule type" value="Genomic_DNA"/>
</dbReference>
<dbReference type="PANTHER" id="PTHR11977:SF133">
    <property type="entry name" value="DUF4045 DOMAIN-CONTAINING PROTEIN"/>
    <property type="match status" value="1"/>
</dbReference>
<feature type="compositionally biased region" description="Basic residues" evidence="1">
    <location>
        <begin position="887"/>
        <end position="899"/>
    </location>
</feature>
<feature type="compositionally biased region" description="Basic and acidic residues" evidence="1">
    <location>
        <begin position="120"/>
        <end position="143"/>
    </location>
</feature>
<dbReference type="Proteomes" id="UP000241818">
    <property type="component" value="Unassembled WGS sequence"/>
</dbReference>
<feature type="compositionally biased region" description="Basic and acidic residues" evidence="1">
    <location>
        <begin position="961"/>
        <end position="970"/>
    </location>
</feature>
<dbReference type="OrthoDB" id="6375767at2759"/>
<feature type="compositionally biased region" description="Polar residues" evidence="1">
    <location>
        <begin position="59"/>
        <end position="85"/>
    </location>
</feature>
<feature type="compositionally biased region" description="Polar residues" evidence="1">
    <location>
        <begin position="946"/>
        <end position="960"/>
    </location>
</feature>
<feature type="region of interest" description="Disordered" evidence="1">
    <location>
        <begin position="1"/>
        <end position="822"/>
    </location>
</feature>
<feature type="domain" description="DUF7904" evidence="4">
    <location>
        <begin position="1246"/>
        <end position="1344"/>
    </location>
</feature>
<dbReference type="InterPro" id="IPR025118">
    <property type="entry name" value="DUF4045"/>
</dbReference>
<dbReference type="GO" id="GO:0051014">
    <property type="term" value="P:actin filament severing"/>
    <property type="evidence" value="ECO:0007669"/>
    <property type="project" value="TreeGrafter"/>
</dbReference>
<dbReference type="PANTHER" id="PTHR11977">
    <property type="entry name" value="VILLIN"/>
    <property type="match status" value="1"/>
</dbReference>
<dbReference type="GeneID" id="36573839"/>
<keyword evidence="6" id="KW-1185">Reference proteome</keyword>
<dbReference type="SMART" id="SM00262">
    <property type="entry name" value="GEL"/>
    <property type="match status" value="3"/>
</dbReference>
<evidence type="ECO:0000256" key="1">
    <source>
        <dbReference type="SAM" id="MobiDB-lite"/>
    </source>
</evidence>
<dbReference type="Pfam" id="PF13254">
    <property type="entry name" value="DUF4045"/>
    <property type="match status" value="1"/>
</dbReference>
<evidence type="ECO:0000259" key="3">
    <source>
        <dbReference type="Pfam" id="PF13254"/>
    </source>
</evidence>
<reference evidence="5 6" key="1">
    <citation type="journal article" date="2018" name="New Phytol.">
        <title>Comparative genomics and transcriptomics depict ericoid mycorrhizal fungi as versatile saprotrophs and plant mutualists.</title>
        <authorList>
            <person name="Martino E."/>
            <person name="Morin E."/>
            <person name="Grelet G.A."/>
            <person name="Kuo A."/>
            <person name="Kohler A."/>
            <person name="Daghino S."/>
            <person name="Barry K.W."/>
            <person name="Cichocki N."/>
            <person name="Clum A."/>
            <person name="Dockter R.B."/>
            <person name="Hainaut M."/>
            <person name="Kuo R.C."/>
            <person name="LaButti K."/>
            <person name="Lindahl B.D."/>
            <person name="Lindquist E.A."/>
            <person name="Lipzen A."/>
            <person name="Khouja H.R."/>
            <person name="Magnuson J."/>
            <person name="Murat C."/>
            <person name="Ohm R.A."/>
            <person name="Singer S.W."/>
            <person name="Spatafora J.W."/>
            <person name="Wang M."/>
            <person name="Veneault-Fourrey C."/>
            <person name="Henrissat B."/>
            <person name="Grigoriev I.V."/>
            <person name="Martin F.M."/>
            <person name="Perotto S."/>
        </authorList>
    </citation>
    <scope>NUCLEOTIDE SEQUENCE [LARGE SCALE GENOMIC DNA]</scope>
    <source>
        <strain evidence="5 6">ATCC 22711</strain>
    </source>
</reference>
<organism evidence="5 6">
    <name type="scientific">Amorphotheca resinae ATCC 22711</name>
    <dbReference type="NCBI Taxonomy" id="857342"/>
    <lineage>
        <taxon>Eukaryota</taxon>
        <taxon>Fungi</taxon>
        <taxon>Dikarya</taxon>
        <taxon>Ascomycota</taxon>
        <taxon>Pezizomycotina</taxon>
        <taxon>Leotiomycetes</taxon>
        <taxon>Helotiales</taxon>
        <taxon>Amorphothecaceae</taxon>
        <taxon>Amorphotheca</taxon>
    </lineage>
</organism>
<feature type="compositionally biased region" description="Basic and acidic residues" evidence="1">
    <location>
        <begin position="17"/>
        <end position="57"/>
    </location>
</feature>
<dbReference type="GO" id="GO:0005546">
    <property type="term" value="F:phosphatidylinositol-4,5-bisphosphate binding"/>
    <property type="evidence" value="ECO:0007669"/>
    <property type="project" value="TreeGrafter"/>
</dbReference>
<feature type="compositionally biased region" description="Low complexity" evidence="1">
    <location>
        <begin position="642"/>
        <end position="655"/>
    </location>
</feature>
<feature type="domain" description="Gelsolin-like" evidence="2">
    <location>
        <begin position="1475"/>
        <end position="1544"/>
    </location>
</feature>
<evidence type="ECO:0000313" key="6">
    <source>
        <dbReference type="Proteomes" id="UP000241818"/>
    </source>
</evidence>
<dbReference type="InterPro" id="IPR007122">
    <property type="entry name" value="Villin/Gelsolin"/>
</dbReference>
<dbReference type="GO" id="GO:0051015">
    <property type="term" value="F:actin filament binding"/>
    <property type="evidence" value="ECO:0007669"/>
    <property type="project" value="InterPro"/>
</dbReference>
<feature type="compositionally biased region" description="Polar residues" evidence="1">
    <location>
        <begin position="331"/>
        <end position="348"/>
    </location>
</feature>
<dbReference type="GO" id="GO:0005737">
    <property type="term" value="C:cytoplasm"/>
    <property type="evidence" value="ECO:0007669"/>
    <property type="project" value="TreeGrafter"/>
</dbReference>
<feature type="region of interest" description="Disordered" evidence="1">
    <location>
        <begin position="839"/>
        <end position="1200"/>
    </location>
</feature>
<evidence type="ECO:0000259" key="4">
    <source>
        <dbReference type="Pfam" id="PF25480"/>
    </source>
</evidence>
<sequence length="1596" mass="171713">MSSSAVDGSEDVNDFLQRIKELNDKRDQEDEERNRKLEEEILQGKKERQARRAERARSISPTKSSPANTPTSSKIPAAQTSNLSQVLPPPTIDPQAGIEPHRDTQMEEVMEGSGFSTPPTKEDPPPINGERDVADSAPKRDYSIRASPSSAMPPRSSTLSWQRRPNSQSSDLSRSRPLSMVATENAARSPKATPTPEPSSASTSEQSLSREQIAQSLASKDPAWFRQTADRGLHSPAYRRNQVEDEDRSDHGSYTARVQMPGMSREVSESEKTQNPPIDGSSTPRRNSATPQNAPIDGSSTPRRNSATPSFGIGSKSPQTNSLGGLGTPIPLSSAQKLDPPNTDSMSETRGLAMSPSQGRISPERSDRPTTSPTKGMGGFVQSAMMKRSDSVSKRWSVQSPVGLSRRNSVASNRNSNDAKVPIGFGSVVNASASASRPSSLSRDNSPRPSSRPTSSQSNATITTSGSMRRNTTTSTNSDAFVKPSLPSSRSQIPSDVKAGQENAPGDQSSRNETTPPITPSKTMDPRRWSPTKSSWLESALNKPESPKPKVAPQQPAWMSEISKIRKKNSVDLTHDPTVGHKHEVNIGGLMRSPAPGGLAGPSSIAGLPAGGSSGAISKDHSESVSSPESELTPSKPDVAEHTSPTPTPEIESSPANSKPKVDRPKPETPPKKDFRAILKPRQLPADNDGKEEPEFKSVFGQLRRTKTQNYVAPDELKDNIARGKAALNSTGGPKKSEPRDEFKDAILKKKEDFRKAQLEGKGVPRPTTRGGTEAPLPEALAKRQTLGRSNSTVNETDIREFSSSAFPPKESSASGRLQGKEAIGGKLAGRLNPALAGLLARGPPSIASDTSRSSSPTSSSQRTVSMSTATTNPETPETGPQLTHMTKGRARGPRRKAPSKVSAAAITSKGASDANSPLGSKPESPIRSRVSVPVKTLESTEPVLETSSQANIENPVTEHSTPRKLDMKSRSQFLHEAANKSNEGEPLLDSSKPSPAKINTRETPAKLEQKEPEQTTKSTDWAKPIPPTKSSSLMSRDTERSPNNKPLPLLPRTSNTTEMSPEATPPLQSRTLASWNGTNQSENSKSGGQGSLGSVKNVAALWDRPSASQPAANPPRARSPIKLPTQDDEKAAMIDAGLRSPSPVKSNAPIGLGIQSIGDLASARPLPTPPVKHPRSPSPNARPAPSVSRMESDLPPLPRASEASKLLSDFFVRHDSPPEFLADTAAILAARPEQGTDVKTLRASLYQFSGDGKKQPVPTHQERLLFEGNMYICVHVFGNVTGKKVTEVYFWAGDEVPASVVEGADIFAQREAKSAGGRLVKIQQGKETPEFFQALGGIIIIRRGTSNKYDSLAPHILCGRKQFGQIAFDEVDYSPASLCSGFPYLISTQSGKCYLWKGKGSGVDELSCARLIGMDFGLTGDIEEVEDGSEPASFLEVFGDGAQIPKSADHWRLKPNYNKYCGRLFCAYSSAKSQIVEISPFCQRDISSSNIYILDAFFEIYIIVGSRAQSQYAAFHSALMFAQEYGILAAGMEDRPHVPVTTIVLEGIPKDLKSVFRKWRDGLTPTITQPASGVQRGRSLRVVSLTAALEAMRQM</sequence>
<feature type="compositionally biased region" description="Low complexity" evidence="1">
    <location>
        <begin position="405"/>
        <end position="416"/>
    </location>
</feature>
<gene>
    <name evidence="5" type="ORF">M430DRAFT_28071</name>
</gene>